<dbReference type="Proteomes" id="UP000008068">
    <property type="component" value="Unassembled WGS sequence"/>
</dbReference>
<dbReference type="HOGENOM" id="CLU_2724479_0_0_1"/>
<dbReference type="PANTHER" id="PTHR11226:SF0">
    <property type="entry name" value="UDP-GLUCOSE:GLYCOPROTEIN GLUCOSYLTRANSFERASE"/>
    <property type="match status" value="1"/>
</dbReference>
<dbReference type="STRING" id="135651.G0N1N2"/>
<dbReference type="GO" id="GO:0005783">
    <property type="term" value="C:endoplasmic reticulum"/>
    <property type="evidence" value="ECO:0007669"/>
    <property type="project" value="TreeGrafter"/>
</dbReference>
<name>G0N1N2_CAEBE</name>
<feature type="region of interest" description="Disordered" evidence="1">
    <location>
        <begin position="36"/>
        <end position="57"/>
    </location>
</feature>
<reference evidence="4" key="1">
    <citation type="submission" date="2011-07" db="EMBL/GenBank/DDBJ databases">
        <authorList>
            <consortium name="Caenorhabditis brenneri Sequencing and Analysis Consortium"/>
            <person name="Wilson R.K."/>
        </authorList>
    </citation>
    <scope>NUCLEOTIDE SEQUENCE [LARGE SCALE GENOMIC DNA]</scope>
    <source>
        <strain evidence="4">PB2801</strain>
    </source>
</reference>
<sequence length="72" mass="8194">MIHQVKIKSLPQEWLWCETWCDDGSKKNAKTFATIRSPKNQSLTPPPELLESGSHTTTRSVRLSLEGKVLKM</sequence>
<protein>
    <recommendedName>
        <fullName evidence="2">Glucosyltransferase 24 catalytic domain-containing protein</fullName>
    </recommendedName>
</protein>
<dbReference type="OrthoDB" id="27683at2759"/>
<dbReference type="EMBL" id="GL379827">
    <property type="protein sequence ID" value="EGT50155.1"/>
    <property type="molecule type" value="Genomic_DNA"/>
</dbReference>
<evidence type="ECO:0000256" key="1">
    <source>
        <dbReference type="SAM" id="MobiDB-lite"/>
    </source>
</evidence>
<evidence type="ECO:0000313" key="4">
    <source>
        <dbReference type="Proteomes" id="UP000008068"/>
    </source>
</evidence>
<dbReference type="GO" id="GO:0018279">
    <property type="term" value="P:protein N-linked glycosylation via asparagine"/>
    <property type="evidence" value="ECO:0007669"/>
    <property type="project" value="TreeGrafter"/>
</dbReference>
<dbReference type="AlphaFoldDB" id="G0N1N2"/>
<dbReference type="GO" id="GO:0036503">
    <property type="term" value="P:ERAD pathway"/>
    <property type="evidence" value="ECO:0007669"/>
    <property type="project" value="TreeGrafter"/>
</dbReference>
<dbReference type="GO" id="GO:0003980">
    <property type="term" value="F:UDP-glucose:glycoprotein glucosyltransferase activity"/>
    <property type="evidence" value="ECO:0007669"/>
    <property type="project" value="InterPro"/>
</dbReference>
<dbReference type="PANTHER" id="PTHR11226">
    <property type="entry name" value="UDP-GLUCOSE GLYCOPROTEIN:GLUCOSYLTRANSFERASE"/>
    <property type="match status" value="1"/>
</dbReference>
<dbReference type="InParanoid" id="G0N1N2"/>
<dbReference type="GO" id="GO:0051082">
    <property type="term" value="F:unfolded protein binding"/>
    <property type="evidence" value="ECO:0007669"/>
    <property type="project" value="TreeGrafter"/>
</dbReference>
<evidence type="ECO:0000313" key="3">
    <source>
        <dbReference type="EMBL" id="EGT50155.1"/>
    </source>
</evidence>
<dbReference type="InterPro" id="IPR040497">
    <property type="entry name" value="Glyco_transf_24"/>
</dbReference>
<organism evidence="4">
    <name type="scientific">Caenorhabditis brenneri</name>
    <name type="common">Nematode worm</name>
    <dbReference type="NCBI Taxonomy" id="135651"/>
    <lineage>
        <taxon>Eukaryota</taxon>
        <taxon>Metazoa</taxon>
        <taxon>Ecdysozoa</taxon>
        <taxon>Nematoda</taxon>
        <taxon>Chromadorea</taxon>
        <taxon>Rhabditida</taxon>
        <taxon>Rhabditina</taxon>
        <taxon>Rhabditomorpha</taxon>
        <taxon>Rhabditoidea</taxon>
        <taxon>Rhabditidae</taxon>
        <taxon>Peloderinae</taxon>
        <taxon>Caenorhabditis</taxon>
    </lineage>
</organism>
<dbReference type="Pfam" id="PF18404">
    <property type="entry name" value="Glyco_transf_24"/>
    <property type="match status" value="1"/>
</dbReference>
<gene>
    <name evidence="3" type="ORF">CAEBREN_13622</name>
</gene>
<dbReference type="eggNOG" id="KOG1879">
    <property type="taxonomic scope" value="Eukaryota"/>
</dbReference>
<dbReference type="InterPro" id="IPR009448">
    <property type="entry name" value="UDP-g_GGtrans"/>
</dbReference>
<proteinExistence type="predicted"/>
<evidence type="ECO:0000259" key="2">
    <source>
        <dbReference type="Pfam" id="PF18404"/>
    </source>
</evidence>
<keyword evidence="4" id="KW-1185">Reference proteome</keyword>
<accession>G0N1N2</accession>
<feature type="domain" description="Glucosyltransferase 24 catalytic" evidence="2">
    <location>
        <begin position="1"/>
        <end position="41"/>
    </location>
</feature>